<dbReference type="SUPFAM" id="SSF52156">
    <property type="entry name" value="Initiation factor IF2/eIF5b, domain 3"/>
    <property type="match status" value="1"/>
</dbReference>
<proteinExistence type="predicted"/>
<dbReference type="Gene3D" id="3.40.50.10050">
    <property type="entry name" value="Translation initiation factor IF- 2, domain 3"/>
    <property type="match status" value="1"/>
</dbReference>
<protein>
    <recommendedName>
        <fullName evidence="1">Translation initiation factor IF- 2 domain-containing protein</fullName>
    </recommendedName>
</protein>
<dbReference type="InterPro" id="IPR023115">
    <property type="entry name" value="TIF_IF2_dom3"/>
</dbReference>
<dbReference type="GeneTree" id="ENSGT00940000175281"/>
<sequence>HDEEQRKLQEEQSAIEQKQKLHLEEYRREREGLSHLSWRQRKVALYRANKSRFATRPSERMQSDQLSLPLIVKGDVDGSVEAILNILDSYDAQQQCELEVVHFGIGDISENDVNMAEMFGDQLKEELGAKLPPLV</sequence>
<dbReference type="InterPro" id="IPR036925">
    <property type="entry name" value="TIF_IF2_dom3_sf"/>
</dbReference>
<evidence type="ECO:0000313" key="3">
    <source>
        <dbReference type="Proteomes" id="UP000261580"/>
    </source>
</evidence>
<dbReference type="Bgee" id="ENSNBRG00000001495">
    <property type="expression patterns" value="Expressed in blood and 6 other cell types or tissues"/>
</dbReference>
<dbReference type="Ensembl" id="ENSNBRT00000001900.1">
    <property type="protein sequence ID" value="ENSNBRP00000001824.1"/>
    <property type="gene ID" value="ENSNBRG00000001495.1"/>
</dbReference>
<dbReference type="AlphaFoldDB" id="A0A3Q4M450"/>
<dbReference type="OMA" id="PWGTSTH"/>
<keyword evidence="3" id="KW-1185">Reference proteome</keyword>
<reference evidence="2" key="1">
    <citation type="submission" date="2025-08" db="UniProtKB">
        <authorList>
            <consortium name="Ensembl"/>
        </authorList>
    </citation>
    <scope>IDENTIFICATION</scope>
</reference>
<feature type="domain" description="Translation initiation factor IF- 2" evidence="1">
    <location>
        <begin position="58"/>
        <end position="118"/>
    </location>
</feature>
<evidence type="ECO:0000259" key="1">
    <source>
        <dbReference type="Pfam" id="PF11987"/>
    </source>
</evidence>
<name>A0A3Q4M450_NEOBR</name>
<reference evidence="2" key="2">
    <citation type="submission" date="2025-09" db="UniProtKB">
        <authorList>
            <consortium name="Ensembl"/>
        </authorList>
    </citation>
    <scope>IDENTIFICATION</scope>
</reference>
<dbReference type="Proteomes" id="UP000261580">
    <property type="component" value="Unassembled WGS sequence"/>
</dbReference>
<evidence type="ECO:0000313" key="2">
    <source>
        <dbReference type="Ensembl" id="ENSNBRP00000001824.1"/>
    </source>
</evidence>
<accession>A0A3Q4M450</accession>
<organism evidence="2 3">
    <name type="scientific">Neolamprologus brichardi</name>
    <name type="common">Fairy cichlid</name>
    <name type="synonym">Lamprologus brichardi</name>
    <dbReference type="NCBI Taxonomy" id="32507"/>
    <lineage>
        <taxon>Eukaryota</taxon>
        <taxon>Metazoa</taxon>
        <taxon>Chordata</taxon>
        <taxon>Craniata</taxon>
        <taxon>Vertebrata</taxon>
        <taxon>Euteleostomi</taxon>
        <taxon>Actinopterygii</taxon>
        <taxon>Neopterygii</taxon>
        <taxon>Teleostei</taxon>
        <taxon>Neoteleostei</taxon>
        <taxon>Acanthomorphata</taxon>
        <taxon>Ovalentaria</taxon>
        <taxon>Cichlomorphae</taxon>
        <taxon>Cichliformes</taxon>
        <taxon>Cichlidae</taxon>
        <taxon>African cichlids</taxon>
        <taxon>Pseudocrenilabrinae</taxon>
        <taxon>Lamprologini</taxon>
        <taxon>Neolamprologus</taxon>
    </lineage>
</organism>
<dbReference type="STRING" id="32507.ENSNBRP00000001824"/>
<dbReference type="Pfam" id="PF11987">
    <property type="entry name" value="IF-2"/>
    <property type="match status" value="1"/>
</dbReference>